<dbReference type="InterPro" id="IPR045034">
    <property type="entry name" value="O-acyltransferase_WSD1-like"/>
</dbReference>
<dbReference type="GO" id="GO:0004144">
    <property type="term" value="F:diacylglycerol O-acyltransferase activity"/>
    <property type="evidence" value="ECO:0007669"/>
    <property type="project" value="UniProtKB-EC"/>
</dbReference>
<feature type="domain" description="O-acyltransferase WSD1 C-terminal" evidence="13">
    <location>
        <begin position="331"/>
        <end position="475"/>
    </location>
</feature>
<dbReference type="Gene3D" id="3.30.559.10">
    <property type="entry name" value="Chloramphenicol acetyltransferase-like domain"/>
    <property type="match status" value="1"/>
</dbReference>
<keyword evidence="6" id="KW-0256">Endoplasmic reticulum</keyword>
<dbReference type="PANTHER" id="PTHR31650">
    <property type="entry name" value="O-ACYLTRANSFERASE (WSD1-LIKE) FAMILY PROTEIN"/>
    <property type="match status" value="1"/>
</dbReference>
<evidence type="ECO:0000256" key="6">
    <source>
        <dbReference type="ARBA" id="ARBA00022824"/>
    </source>
</evidence>
<evidence type="ECO:0000256" key="8">
    <source>
        <dbReference type="ARBA" id="ARBA00024360"/>
    </source>
</evidence>
<reference evidence="14 15" key="1">
    <citation type="submission" date="2022-03" db="EMBL/GenBank/DDBJ databases">
        <authorList>
            <person name="Nunn A."/>
            <person name="Chopra R."/>
            <person name="Nunn A."/>
            <person name="Contreras Garrido A."/>
        </authorList>
    </citation>
    <scope>NUCLEOTIDE SEQUENCE [LARGE SCALE GENOMIC DNA]</scope>
</reference>
<evidence type="ECO:0000259" key="12">
    <source>
        <dbReference type="Pfam" id="PF03007"/>
    </source>
</evidence>
<evidence type="ECO:0000256" key="11">
    <source>
        <dbReference type="SAM" id="Phobius"/>
    </source>
</evidence>
<dbReference type="Pfam" id="PF06974">
    <property type="entry name" value="WS_DGAT_C"/>
    <property type="match status" value="1"/>
</dbReference>
<dbReference type="Pfam" id="PF03007">
    <property type="entry name" value="WS_DGAT_cat"/>
    <property type="match status" value="1"/>
</dbReference>
<dbReference type="SUPFAM" id="SSF52777">
    <property type="entry name" value="CoA-dependent acyltransferases"/>
    <property type="match status" value="1"/>
</dbReference>
<evidence type="ECO:0000313" key="14">
    <source>
        <dbReference type="EMBL" id="CAH2058768.1"/>
    </source>
</evidence>
<dbReference type="AlphaFoldDB" id="A0AAU9S7A5"/>
<feature type="transmembrane region" description="Helical" evidence="11">
    <location>
        <begin position="193"/>
        <end position="214"/>
    </location>
</feature>
<evidence type="ECO:0000256" key="10">
    <source>
        <dbReference type="ARBA" id="ARBA00048109"/>
    </source>
</evidence>
<dbReference type="EMBL" id="OU466860">
    <property type="protein sequence ID" value="CAH2058768.1"/>
    <property type="molecule type" value="Genomic_DNA"/>
</dbReference>
<dbReference type="GO" id="GO:0047196">
    <property type="term" value="F:long-chain-alcohol O-fatty-acyltransferase activity"/>
    <property type="evidence" value="ECO:0007669"/>
    <property type="project" value="UniProtKB-EC"/>
</dbReference>
<evidence type="ECO:0000313" key="15">
    <source>
        <dbReference type="Proteomes" id="UP000836841"/>
    </source>
</evidence>
<evidence type="ECO:0000256" key="9">
    <source>
        <dbReference type="ARBA" id="ARBA00047604"/>
    </source>
</evidence>
<comment type="similarity">
    <text evidence="8">In the N-terminal section; belongs to the long-chain O-acyltransferase family.</text>
</comment>
<comment type="pathway">
    <text evidence="3">Glycerolipid metabolism; triacylglycerol biosynthesis.</text>
</comment>
<keyword evidence="7" id="KW-0012">Acyltransferase</keyword>
<comment type="catalytic activity">
    <reaction evidence="9">
        <text>a long chain fatty alcohol + a fatty acyl-CoA = a long-chain alcohol wax ester + CoA</text>
        <dbReference type="Rhea" id="RHEA:38443"/>
        <dbReference type="ChEBI" id="CHEBI:17135"/>
        <dbReference type="ChEBI" id="CHEBI:57287"/>
        <dbReference type="ChEBI" id="CHEBI:77636"/>
        <dbReference type="ChEBI" id="CHEBI:235323"/>
        <dbReference type="EC" id="2.3.1.75"/>
    </reaction>
</comment>
<protein>
    <recommendedName>
        <fullName evidence="16">Diacylglycerol O-acyltransferase</fullName>
    </recommendedName>
</protein>
<dbReference type="GO" id="GO:0005789">
    <property type="term" value="C:endoplasmic reticulum membrane"/>
    <property type="evidence" value="ECO:0007669"/>
    <property type="project" value="UniProtKB-SubCell"/>
</dbReference>
<gene>
    <name evidence="14" type="ORF">TAV2_LOCUS14218</name>
</gene>
<dbReference type="GO" id="GO:0019432">
    <property type="term" value="P:triglyceride biosynthetic process"/>
    <property type="evidence" value="ECO:0007669"/>
    <property type="project" value="TreeGrafter"/>
</dbReference>
<sequence length="488" mass="55465">MCGIIKITSKEREKQEITTMEPLSPGSRLFISPGFYGVIVFTLGFKTRCDPSAIVEGIKNTWIKLPRFSSKVVNDKKNGETVWVPVSVRVEDHVVVPDLDHSSIENPDEFVEDYTSNIANTPMDMSRPLWEFHVLNIKTSNAESLGIGKFHHSLGDGMSLMSLLYASSRKMSDPEAFPTTAVTKKHVESNNNWWFISSFWFIIRVIFTTFTELFKSLLTLCFLRDTKTPLMAKPGDRVRPRKVIHRIISFDDVKFVKNAMKLKVNDVLLGMTQAGLSRYLSKKYEDEDPMVEKKKNLEKIRLRGTVVVNLRPDTKIEDLADMMTKGSKCRWGNFIGIVIFPLWIRSEDDPLEYVRRAKSTMNKKKISMEALILYGLNKFTLKILGEKAVETITKRVFGHTTLTFSNVMGPNEEISFFNHPMSYVGASALVGPQALIIHFVSYVDKLIINLSVDTTVIPDPHLLCDDLIESLHIIKLAVVEKGLHKMEV</sequence>
<dbReference type="InterPro" id="IPR023213">
    <property type="entry name" value="CAT-like_dom_sf"/>
</dbReference>
<keyword evidence="5" id="KW-0808">Transferase</keyword>
<organism evidence="14 15">
    <name type="scientific">Thlaspi arvense</name>
    <name type="common">Field penny-cress</name>
    <dbReference type="NCBI Taxonomy" id="13288"/>
    <lineage>
        <taxon>Eukaryota</taxon>
        <taxon>Viridiplantae</taxon>
        <taxon>Streptophyta</taxon>
        <taxon>Embryophyta</taxon>
        <taxon>Tracheophyta</taxon>
        <taxon>Spermatophyta</taxon>
        <taxon>Magnoliopsida</taxon>
        <taxon>eudicotyledons</taxon>
        <taxon>Gunneridae</taxon>
        <taxon>Pentapetalae</taxon>
        <taxon>rosids</taxon>
        <taxon>malvids</taxon>
        <taxon>Brassicales</taxon>
        <taxon>Brassicaceae</taxon>
        <taxon>Thlaspideae</taxon>
        <taxon>Thlaspi</taxon>
    </lineage>
</organism>
<comment type="pathway">
    <text evidence="4">Lipid metabolism.</text>
</comment>
<proteinExistence type="inferred from homology"/>
<keyword evidence="11" id="KW-0812">Transmembrane</keyword>
<keyword evidence="11" id="KW-0472">Membrane</keyword>
<accession>A0AAU9S7A5</accession>
<evidence type="ECO:0000256" key="2">
    <source>
        <dbReference type="ARBA" id="ARBA00004586"/>
    </source>
</evidence>
<keyword evidence="11" id="KW-1133">Transmembrane helix</keyword>
<feature type="domain" description="O-acyltransferase WSD1-like N-terminal" evidence="12">
    <location>
        <begin position="55"/>
        <end position="267"/>
    </location>
</feature>
<dbReference type="Proteomes" id="UP000836841">
    <property type="component" value="Chromosome 4"/>
</dbReference>
<evidence type="ECO:0000256" key="4">
    <source>
        <dbReference type="ARBA" id="ARBA00005189"/>
    </source>
</evidence>
<comment type="catalytic activity">
    <reaction evidence="10">
        <text>an acyl-CoA + a 1,2-diacyl-sn-glycerol = a triacyl-sn-glycerol + CoA</text>
        <dbReference type="Rhea" id="RHEA:10868"/>
        <dbReference type="ChEBI" id="CHEBI:17815"/>
        <dbReference type="ChEBI" id="CHEBI:57287"/>
        <dbReference type="ChEBI" id="CHEBI:58342"/>
        <dbReference type="ChEBI" id="CHEBI:64615"/>
        <dbReference type="EC" id="2.3.1.20"/>
    </reaction>
</comment>
<evidence type="ECO:0000256" key="5">
    <source>
        <dbReference type="ARBA" id="ARBA00022679"/>
    </source>
</evidence>
<evidence type="ECO:0000256" key="7">
    <source>
        <dbReference type="ARBA" id="ARBA00023315"/>
    </source>
</evidence>
<evidence type="ECO:0000256" key="3">
    <source>
        <dbReference type="ARBA" id="ARBA00004771"/>
    </source>
</evidence>
<evidence type="ECO:0000259" key="13">
    <source>
        <dbReference type="Pfam" id="PF06974"/>
    </source>
</evidence>
<dbReference type="InterPro" id="IPR009721">
    <property type="entry name" value="O-acyltransferase_WSD1_C"/>
</dbReference>
<comment type="subcellular location">
    <subcellularLocation>
        <location evidence="1">Cell membrane</location>
        <topology evidence="1">Single-pass membrane protein</topology>
    </subcellularLocation>
    <subcellularLocation>
        <location evidence="2">Endoplasmic reticulum membrane</location>
    </subcellularLocation>
</comment>
<dbReference type="InterPro" id="IPR004255">
    <property type="entry name" value="O-acyltransferase_WSD1_N"/>
</dbReference>
<name>A0AAU9S7A5_THLAR</name>
<evidence type="ECO:0000256" key="1">
    <source>
        <dbReference type="ARBA" id="ARBA00004162"/>
    </source>
</evidence>
<keyword evidence="15" id="KW-1185">Reference proteome</keyword>
<dbReference type="PANTHER" id="PTHR31650:SF46">
    <property type="entry name" value="(RAPE) HYPOTHETICAL PROTEIN"/>
    <property type="match status" value="1"/>
</dbReference>
<dbReference type="GO" id="GO:0005886">
    <property type="term" value="C:plasma membrane"/>
    <property type="evidence" value="ECO:0007669"/>
    <property type="project" value="UniProtKB-SubCell"/>
</dbReference>
<evidence type="ECO:0008006" key="16">
    <source>
        <dbReference type="Google" id="ProtNLM"/>
    </source>
</evidence>